<reference evidence="1 2" key="1">
    <citation type="journal article" date="2019" name="Emerg. Microbes Infect.">
        <title>Comprehensive subspecies identification of 175 nontuberculous mycobacteria species based on 7547 genomic profiles.</title>
        <authorList>
            <person name="Matsumoto Y."/>
            <person name="Kinjo T."/>
            <person name="Motooka D."/>
            <person name="Nabeya D."/>
            <person name="Jung N."/>
            <person name="Uechi K."/>
            <person name="Horii T."/>
            <person name="Iida T."/>
            <person name="Fujita J."/>
            <person name="Nakamura S."/>
        </authorList>
    </citation>
    <scope>NUCLEOTIDE SEQUENCE [LARGE SCALE GENOMIC DNA]</scope>
    <source>
        <strain evidence="1 2">JCM 6375</strain>
    </source>
</reference>
<gene>
    <name evidence="1" type="ORF">MMOR_17440</name>
</gene>
<proteinExistence type="predicted"/>
<dbReference type="Proteomes" id="UP000466681">
    <property type="component" value="Chromosome"/>
</dbReference>
<keyword evidence="2" id="KW-1185">Reference proteome</keyword>
<protein>
    <submittedName>
        <fullName evidence="1">Uncharacterized protein</fullName>
    </submittedName>
</protein>
<dbReference type="AlphaFoldDB" id="A0AAD1H8H6"/>
<organism evidence="1 2">
    <name type="scientific">Mycolicibacterium moriokaense</name>
    <dbReference type="NCBI Taxonomy" id="39691"/>
    <lineage>
        <taxon>Bacteria</taxon>
        <taxon>Bacillati</taxon>
        <taxon>Actinomycetota</taxon>
        <taxon>Actinomycetes</taxon>
        <taxon>Mycobacteriales</taxon>
        <taxon>Mycobacteriaceae</taxon>
        <taxon>Mycolicibacterium</taxon>
    </lineage>
</organism>
<name>A0AAD1H8H6_9MYCO</name>
<evidence type="ECO:0000313" key="1">
    <source>
        <dbReference type="EMBL" id="BBX00808.1"/>
    </source>
</evidence>
<sequence length="138" mass="15092">MKDRTLLALISGGCVVALAVGVAIDRFTGLGDEPEAWTPYPDTWECVDPTPKRDGACRVANGGLLDTGLTPGWIRSAGPRMDTRTTCEWMRLSGPSVKLEHVIDMGSERSGPVEVHIESSDFAFWSEGCQPWQRVSRD</sequence>
<accession>A0AAD1H8H6</accession>
<dbReference type="KEGG" id="mmor:MMOR_17440"/>
<dbReference type="EMBL" id="AP022560">
    <property type="protein sequence ID" value="BBX00808.1"/>
    <property type="molecule type" value="Genomic_DNA"/>
</dbReference>
<evidence type="ECO:0000313" key="2">
    <source>
        <dbReference type="Proteomes" id="UP000466681"/>
    </source>
</evidence>